<accession>A0ABN1K131</accession>
<evidence type="ECO:0000313" key="7">
    <source>
        <dbReference type="Proteomes" id="UP001500185"/>
    </source>
</evidence>
<keyword evidence="4" id="KW-0472">Membrane</keyword>
<evidence type="ECO:0000313" key="6">
    <source>
        <dbReference type="EMBL" id="GAA0751797.1"/>
    </source>
</evidence>
<dbReference type="InterPro" id="IPR051906">
    <property type="entry name" value="TolC-like"/>
</dbReference>
<evidence type="ECO:0000256" key="1">
    <source>
        <dbReference type="ARBA" id="ARBA00004442"/>
    </source>
</evidence>
<evidence type="ECO:0000256" key="5">
    <source>
        <dbReference type="ARBA" id="ARBA00023237"/>
    </source>
</evidence>
<dbReference type="Gene3D" id="1.20.1600.10">
    <property type="entry name" value="Outer membrane efflux proteins (OEP)"/>
    <property type="match status" value="1"/>
</dbReference>
<dbReference type="RefSeq" id="WP_224455167.1">
    <property type="nucleotide sequence ID" value="NZ_BAAAGG010000002.1"/>
</dbReference>
<keyword evidence="3" id="KW-0812">Transmembrane</keyword>
<evidence type="ECO:0000256" key="3">
    <source>
        <dbReference type="ARBA" id="ARBA00022692"/>
    </source>
</evidence>
<evidence type="ECO:0000256" key="4">
    <source>
        <dbReference type="ARBA" id="ARBA00023136"/>
    </source>
</evidence>
<keyword evidence="2" id="KW-1134">Transmembrane beta strand</keyword>
<dbReference type="EMBL" id="BAAAGG010000002">
    <property type="protein sequence ID" value="GAA0751797.1"/>
    <property type="molecule type" value="Genomic_DNA"/>
</dbReference>
<protein>
    <submittedName>
        <fullName evidence="6">TolC family protein</fullName>
    </submittedName>
</protein>
<comment type="subcellular location">
    <subcellularLocation>
        <location evidence="1">Cell outer membrane</location>
    </subcellularLocation>
</comment>
<comment type="caution">
    <text evidence="6">The sequence shown here is derived from an EMBL/GenBank/DDBJ whole genome shotgun (WGS) entry which is preliminary data.</text>
</comment>
<dbReference type="Proteomes" id="UP001500185">
    <property type="component" value="Unassembled WGS sequence"/>
</dbReference>
<dbReference type="PANTHER" id="PTHR30026">
    <property type="entry name" value="OUTER MEMBRANE PROTEIN TOLC"/>
    <property type="match status" value="1"/>
</dbReference>
<dbReference type="SUPFAM" id="SSF56954">
    <property type="entry name" value="Outer membrane efflux proteins (OEP)"/>
    <property type="match status" value="1"/>
</dbReference>
<name>A0ABN1K131_9FLAO</name>
<evidence type="ECO:0000256" key="2">
    <source>
        <dbReference type="ARBA" id="ARBA00022452"/>
    </source>
</evidence>
<keyword evidence="5" id="KW-0998">Cell outer membrane</keyword>
<proteinExistence type="predicted"/>
<gene>
    <name evidence="6" type="ORF">GCM10009433_02200</name>
</gene>
<dbReference type="PANTHER" id="PTHR30026:SF20">
    <property type="entry name" value="OUTER MEMBRANE PROTEIN TOLC"/>
    <property type="match status" value="1"/>
</dbReference>
<keyword evidence="7" id="KW-1185">Reference proteome</keyword>
<sequence length="394" mass="45619">MNKHIVFAICGCLFFINGFSQTITIEESLDEIEQNNKELKGYQAFIESQELKNKSTNNLPDPQISGFYLPFGDNATGNYTEYQVSQSFEFPTVYAARGKWNDSKSKQLVSAYLKRRQEVLLKAKNVLIEIAFLQKQKVIETKRRAQSKQVFDQIQKLFDKEQVGLLDLNKAKIAWIQEQFVVQKIESDIQIQLSKLKTLNGGKPLDSISPKIISPIKIGTVENLWQEKLSKEPALQELKLNEAASLQKIKLEENKGLPNLALGYNYQGVNESNYSGFYGSISIPLWNSKNKVKAAEANYEYLQSTTEVITNSLNTQFQETFERYELILRKYNEYQITMDNLNSEQLLFKAYQLGEYSFMDYYVELQFYRNASDKMLQMEKELQLLQAQLLKHQL</sequence>
<reference evidence="6 7" key="1">
    <citation type="journal article" date="2019" name="Int. J. Syst. Evol. Microbiol.">
        <title>The Global Catalogue of Microorganisms (GCM) 10K type strain sequencing project: providing services to taxonomists for standard genome sequencing and annotation.</title>
        <authorList>
            <consortium name="The Broad Institute Genomics Platform"/>
            <consortium name="The Broad Institute Genome Sequencing Center for Infectious Disease"/>
            <person name="Wu L."/>
            <person name="Ma J."/>
        </authorList>
    </citation>
    <scope>NUCLEOTIDE SEQUENCE [LARGE SCALE GENOMIC DNA]</scope>
    <source>
        <strain evidence="6 7">JCM 16231</strain>
    </source>
</reference>
<organism evidence="6 7">
    <name type="scientific">Psychroflexus lacisalsi</name>
    <dbReference type="NCBI Taxonomy" id="503928"/>
    <lineage>
        <taxon>Bacteria</taxon>
        <taxon>Pseudomonadati</taxon>
        <taxon>Bacteroidota</taxon>
        <taxon>Flavobacteriia</taxon>
        <taxon>Flavobacteriales</taxon>
        <taxon>Flavobacteriaceae</taxon>
        <taxon>Psychroflexus</taxon>
    </lineage>
</organism>